<dbReference type="AlphaFoldDB" id="A0A927HCI7"/>
<dbReference type="GO" id="GO:0008483">
    <property type="term" value="F:transaminase activity"/>
    <property type="evidence" value="ECO:0007669"/>
    <property type="project" value="UniProtKB-KW"/>
</dbReference>
<sequence>MDFQEAYVERCDKETENVLAVEEASFLNNKISYFKEHKNEYMYIELDAFEAVKIDGLTLEMDDVFGTYSVMAGLKLQKKWEAAIKNFLDENLSGEGPKYSMLFNQQDGLWDLNFTLNYLTSFEENESISKAVQIIIDFLATLNNHIK</sequence>
<gene>
    <name evidence="1" type="ORF">IEO70_08845</name>
</gene>
<proteinExistence type="predicted"/>
<comment type="caution">
    <text evidence="1">The sequence shown here is derived from an EMBL/GenBank/DDBJ whole genome shotgun (WGS) entry which is preliminary data.</text>
</comment>
<keyword evidence="1" id="KW-0808">Transferase</keyword>
<accession>A0A927HCI7</accession>
<organism evidence="1 2">
    <name type="scientific">Peribacillus faecalis</name>
    <dbReference type="NCBI Taxonomy" id="2772559"/>
    <lineage>
        <taxon>Bacteria</taxon>
        <taxon>Bacillati</taxon>
        <taxon>Bacillota</taxon>
        <taxon>Bacilli</taxon>
        <taxon>Bacillales</taxon>
        <taxon>Bacillaceae</taxon>
        <taxon>Peribacillus</taxon>
    </lineage>
</organism>
<reference evidence="1" key="1">
    <citation type="submission" date="2020-09" db="EMBL/GenBank/DDBJ databases">
        <title>Bacillus faecalis sp. nov., a moderately halophilic bacterium isolated from cow faeces.</title>
        <authorList>
            <person name="Jiang L."/>
            <person name="Lee J."/>
        </authorList>
    </citation>
    <scope>NUCLEOTIDE SEQUENCE</scope>
    <source>
        <strain evidence="1">AGMB 02131</strain>
    </source>
</reference>
<name>A0A927HCI7_9BACI</name>
<evidence type="ECO:0000313" key="1">
    <source>
        <dbReference type="EMBL" id="MBD3108473.1"/>
    </source>
</evidence>
<dbReference type="Proteomes" id="UP000602076">
    <property type="component" value="Unassembled WGS sequence"/>
</dbReference>
<keyword evidence="1" id="KW-0032">Aminotransferase</keyword>
<evidence type="ECO:0000313" key="2">
    <source>
        <dbReference type="Proteomes" id="UP000602076"/>
    </source>
</evidence>
<dbReference type="EMBL" id="JACXSI010000018">
    <property type="protein sequence ID" value="MBD3108473.1"/>
    <property type="molecule type" value="Genomic_DNA"/>
</dbReference>
<keyword evidence="2" id="KW-1185">Reference proteome</keyword>
<protein>
    <submittedName>
        <fullName evidence="1">Branched-chain amino acid aminotransferase</fullName>
    </submittedName>
</protein>